<feature type="transmembrane region" description="Helical" evidence="6">
    <location>
        <begin position="185"/>
        <end position="202"/>
    </location>
</feature>
<dbReference type="Proteomes" id="UP000095283">
    <property type="component" value="Unplaced"/>
</dbReference>
<feature type="transmembrane region" description="Helical" evidence="6">
    <location>
        <begin position="6"/>
        <end position="27"/>
    </location>
</feature>
<reference evidence="8" key="1">
    <citation type="submission" date="2016-11" db="UniProtKB">
        <authorList>
            <consortium name="WormBaseParasite"/>
        </authorList>
    </citation>
    <scope>IDENTIFICATION</scope>
</reference>
<evidence type="ECO:0000256" key="4">
    <source>
        <dbReference type="ARBA" id="ARBA00022989"/>
    </source>
</evidence>
<evidence type="ECO:0000256" key="6">
    <source>
        <dbReference type="SAM" id="Phobius"/>
    </source>
</evidence>
<sequence>MALFLIQSIMLHTYSHSILSLLLSFGFRHYIMIKQSPQLRTILLLTFLIFLPSAISTVTFSFCGNPDIDLLPILKQRYPQYDITGMVISGHIDLFTPLGMITVILICVITPLTYPFILYFRWATLKKIGEATFSEKTKKLHKELMKALTFQAMLPALYVFSVVSFGLGQLGIINHPFLENFTFEIVDWVPFLSPLCTFYVVGPYRKALLGIFTVIKNRGGKVNPNTGNMSSAQDRKLPVVSLQTVGSIRDSSNTHATNGDYHLNIL</sequence>
<evidence type="ECO:0000256" key="1">
    <source>
        <dbReference type="ARBA" id="ARBA00004141"/>
    </source>
</evidence>
<comment type="subcellular location">
    <subcellularLocation>
        <location evidence="1">Membrane</location>
        <topology evidence="1">Multi-pass membrane protein</topology>
    </subcellularLocation>
</comment>
<accession>A0A1I7X0Z7</accession>
<feature type="transmembrane region" description="Helical" evidence="6">
    <location>
        <begin position="148"/>
        <end position="173"/>
    </location>
</feature>
<dbReference type="InterPro" id="IPR019421">
    <property type="entry name" value="7TM_GPCR_serpentine_rcpt_Srd"/>
</dbReference>
<name>A0A1I7X0Z7_HETBA</name>
<evidence type="ECO:0000256" key="2">
    <source>
        <dbReference type="ARBA" id="ARBA00009166"/>
    </source>
</evidence>
<organism evidence="7 8">
    <name type="scientific">Heterorhabditis bacteriophora</name>
    <name type="common">Entomopathogenic nematode worm</name>
    <dbReference type="NCBI Taxonomy" id="37862"/>
    <lineage>
        <taxon>Eukaryota</taxon>
        <taxon>Metazoa</taxon>
        <taxon>Ecdysozoa</taxon>
        <taxon>Nematoda</taxon>
        <taxon>Chromadorea</taxon>
        <taxon>Rhabditida</taxon>
        <taxon>Rhabditina</taxon>
        <taxon>Rhabditomorpha</taxon>
        <taxon>Strongyloidea</taxon>
        <taxon>Heterorhabditidae</taxon>
        <taxon>Heterorhabditis</taxon>
    </lineage>
</organism>
<dbReference type="AlphaFoldDB" id="A0A1I7X0Z7"/>
<dbReference type="PANTHER" id="PTHR22945">
    <property type="entry name" value="SERPENTINE RECEPTOR, CLASS D DELTA"/>
    <property type="match status" value="1"/>
</dbReference>
<evidence type="ECO:0000256" key="5">
    <source>
        <dbReference type="ARBA" id="ARBA00023136"/>
    </source>
</evidence>
<evidence type="ECO:0000313" key="7">
    <source>
        <dbReference type="Proteomes" id="UP000095283"/>
    </source>
</evidence>
<protein>
    <submittedName>
        <fullName evidence="8">G_PROTEIN_RECEP_F1_2 domain-containing protein</fullName>
    </submittedName>
</protein>
<dbReference type="GO" id="GO:0016020">
    <property type="term" value="C:membrane"/>
    <property type="evidence" value="ECO:0007669"/>
    <property type="project" value="UniProtKB-SubCell"/>
</dbReference>
<evidence type="ECO:0000256" key="3">
    <source>
        <dbReference type="ARBA" id="ARBA00022692"/>
    </source>
</evidence>
<dbReference type="WBParaSite" id="Hba_11118">
    <property type="protein sequence ID" value="Hba_11118"/>
    <property type="gene ID" value="Hba_11118"/>
</dbReference>
<keyword evidence="3 6" id="KW-0812">Transmembrane</keyword>
<dbReference type="Pfam" id="PF10317">
    <property type="entry name" value="7TM_GPCR_Srd"/>
    <property type="match status" value="1"/>
</dbReference>
<keyword evidence="4 6" id="KW-1133">Transmembrane helix</keyword>
<feature type="transmembrane region" description="Helical" evidence="6">
    <location>
        <begin position="98"/>
        <end position="120"/>
    </location>
</feature>
<keyword evidence="7" id="KW-1185">Reference proteome</keyword>
<dbReference type="InterPro" id="IPR050920">
    <property type="entry name" value="Nematode_rcpt-like_delta"/>
</dbReference>
<comment type="similarity">
    <text evidence="2">Belongs to the nematode receptor-like protein srd family.</text>
</comment>
<dbReference type="PANTHER" id="PTHR22945:SF40">
    <property type="entry name" value="SERPENTINE RECEPTOR, CLASS D (DELTA)-RELATED"/>
    <property type="match status" value="1"/>
</dbReference>
<dbReference type="SUPFAM" id="SSF81321">
    <property type="entry name" value="Family A G protein-coupled receptor-like"/>
    <property type="match status" value="1"/>
</dbReference>
<keyword evidence="5 6" id="KW-0472">Membrane</keyword>
<proteinExistence type="inferred from homology"/>
<feature type="transmembrane region" description="Helical" evidence="6">
    <location>
        <begin position="39"/>
        <end position="62"/>
    </location>
</feature>
<evidence type="ECO:0000313" key="8">
    <source>
        <dbReference type="WBParaSite" id="Hba_11118"/>
    </source>
</evidence>